<organism evidence="1 2">
    <name type="scientific">Gigaspora margarita</name>
    <dbReference type="NCBI Taxonomy" id="4874"/>
    <lineage>
        <taxon>Eukaryota</taxon>
        <taxon>Fungi</taxon>
        <taxon>Fungi incertae sedis</taxon>
        <taxon>Mucoromycota</taxon>
        <taxon>Glomeromycotina</taxon>
        <taxon>Glomeromycetes</taxon>
        <taxon>Diversisporales</taxon>
        <taxon>Gigasporaceae</taxon>
        <taxon>Gigaspora</taxon>
    </lineage>
</organism>
<name>A0A8H4AZU8_GIGMA</name>
<protein>
    <submittedName>
        <fullName evidence="1">Uncharacterized protein</fullName>
    </submittedName>
</protein>
<proteinExistence type="predicted"/>
<accession>A0A8H4AZU8</accession>
<keyword evidence="2" id="KW-1185">Reference proteome</keyword>
<dbReference type="OrthoDB" id="2384430at2759"/>
<dbReference type="EMBL" id="WTPW01000096">
    <property type="protein sequence ID" value="KAF0548445.1"/>
    <property type="molecule type" value="Genomic_DNA"/>
</dbReference>
<dbReference type="Proteomes" id="UP000439903">
    <property type="component" value="Unassembled WGS sequence"/>
</dbReference>
<sequence>MNKKISDDVIRNISGIEVDIDSVKVVQEFYVKCELTSDMVLEEPEIDENIIDEEYVMKEYSGRRKVLPVKSVNQDDTSEFDVNSSEATNVENFKERFQVGNCYQHEIGNEKDKQKEFVYHQNNNYRNCSDEAYDLGSDYKNKSIELNNELLEQRNLI</sequence>
<evidence type="ECO:0000313" key="2">
    <source>
        <dbReference type="Proteomes" id="UP000439903"/>
    </source>
</evidence>
<comment type="caution">
    <text evidence="1">The sequence shown here is derived from an EMBL/GenBank/DDBJ whole genome shotgun (WGS) entry which is preliminary data.</text>
</comment>
<evidence type="ECO:0000313" key="1">
    <source>
        <dbReference type="EMBL" id="KAF0548445.1"/>
    </source>
</evidence>
<dbReference type="AlphaFoldDB" id="A0A8H4AZU8"/>
<gene>
    <name evidence="1" type="ORF">F8M41_025952</name>
</gene>
<reference evidence="1 2" key="1">
    <citation type="journal article" date="2019" name="Environ. Microbiol.">
        <title>At the nexus of three kingdoms: the genome of the mycorrhizal fungus Gigaspora margarita provides insights into plant, endobacterial and fungal interactions.</title>
        <authorList>
            <person name="Venice F."/>
            <person name="Ghignone S."/>
            <person name="Salvioli di Fossalunga A."/>
            <person name="Amselem J."/>
            <person name="Novero M."/>
            <person name="Xianan X."/>
            <person name="Sedzielewska Toro K."/>
            <person name="Morin E."/>
            <person name="Lipzen A."/>
            <person name="Grigoriev I.V."/>
            <person name="Henrissat B."/>
            <person name="Martin F.M."/>
            <person name="Bonfante P."/>
        </authorList>
    </citation>
    <scope>NUCLEOTIDE SEQUENCE [LARGE SCALE GENOMIC DNA]</scope>
    <source>
        <strain evidence="1 2">BEG34</strain>
    </source>
</reference>